<gene>
    <name evidence="2" type="ORF">ALMOND_2B000449</name>
    <name evidence="1" type="ORF">L3X38_043000</name>
</gene>
<keyword evidence="4" id="KW-1185">Reference proteome</keyword>
<dbReference type="EMBL" id="CABIKO010000057">
    <property type="protein sequence ID" value="VVA21972.1"/>
    <property type="molecule type" value="Genomic_DNA"/>
</dbReference>
<dbReference type="Proteomes" id="UP001054821">
    <property type="component" value="Chromosome 8"/>
</dbReference>
<organism evidence="2 3">
    <name type="scientific">Prunus dulcis</name>
    <name type="common">Almond</name>
    <name type="synonym">Amygdalus dulcis</name>
    <dbReference type="NCBI Taxonomy" id="3755"/>
    <lineage>
        <taxon>Eukaryota</taxon>
        <taxon>Viridiplantae</taxon>
        <taxon>Streptophyta</taxon>
        <taxon>Embryophyta</taxon>
        <taxon>Tracheophyta</taxon>
        <taxon>Spermatophyta</taxon>
        <taxon>Magnoliopsida</taxon>
        <taxon>eudicotyledons</taxon>
        <taxon>Gunneridae</taxon>
        <taxon>Pentapetalae</taxon>
        <taxon>rosids</taxon>
        <taxon>fabids</taxon>
        <taxon>Rosales</taxon>
        <taxon>Rosaceae</taxon>
        <taxon>Amygdaloideae</taxon>
        <taxon>Amygdaleae</taxon>
        <taxon>Prunus</taxon>
    </lineage>
</organism>
<proteinExistence type="predicted"/>
<dbReference type="Proteomes" id="UP000327085">
    <property type="component" value="Chromosome 8"/>
</dbReference>
<dbReference type="Gramene" id="VVA21972">
    <property type="protein sequence ID" value="VVA21972"/>
    <property type="gene ID" value="Prudul26B000449"/>
</dbReference>
<reference evidence="1 4" key="3">
    <citation type="journal article" date="2022" name="G3 (Bethesda)">
        <title>Whole-genome sequence and methylome profiling of the almond [Prunus dulcis (Mill.) D.A. Webb] cultivar 'Nonpareil'.</title>
        <authorList>
            <person name="D'Amico-Willman K.M."/>
            <person name="Ouma W.Z."/>
            <person name="Meulia T."/>
            <person name="Sideli G.M."/>
            <person name="Gradziel T.M."/>
            <person name="Fresnedo-Ramirez J."/>
        </authorList>
    </citation>
    <scope>NUCLEOTIDE SEQUENCE [LARGE SCALE GENOMIC DNA]</scope>
    <source>
        <strain evidence="1">Clone GOH B32 T37-40</strain>
    </source>
</reference>
<name>A0A5E4F2M2_PRUDU</name>
<evidence type="ECO:0000313" key="2">
    <source>
        <dbReference type="EMBL" id="VVA21972.1"/>
    </source>
</evidence>
<dbReference type="AlphaFoldDB" id="A0A5E4F2M2"/>
<evidence type="ECO:0000313" key="3">
    <source>
        <dbReference type="Proteomes" id="UP000327085"/>
    </source>
</evidence>
<dbReference type="InParanoid" id="A0A5E4F2M2"/>
<evidence type="ECO:0000313" key="4">
    <source>
        <dbReference type="Proteomes" id="UP001054821"/>
    </source>
</evidence>
<sequence>MNLHRQKQDFALEFQQLFSPIDLVEHQTIDPYEQQMAYTGESQQDPLQLPQNLHLSGPSHHSEAVEFQVARMHPQKQEAHPECRQHRYEAIANHREQKVRDHRKFRRRRSRHIGNLDINCWAEWLKAINKPIFFFFFTNTVIGEVCMDLGRRNRREGVWVS</sequence>
<accession>A0A5E4F2M2</accession>
<dbReference type="EMBL" id="JAJFAZ020000008">
    <property type="protein sequence ID" value="KAI5313824.1"/>
    <property type="molecule type" value="Genomic_DNA"/>
</dbReference>
<protein>
    <submittedName>
        <fullName evidence="2">Uncharacterized protein</fullName>
    </submittedName>
</protein>
<evidence type="ECO:0000313" key="1">
    <source>
        <dbReference type="EMBL" id="KAI5313824.1"/>
    </source>
</evidence>
<reference evidence="3" key="2">
    <citation type="journal article" date="2020" name="Plant J.">
        <title>Transposons played a major role in the diversification between the closely related almond and peach genomes: results from the almond genome sequence.</title>
        <authorList>
            <person name="Alioto T."/>
            <person name="Alexiou K.G."/>
            <person name="Bardil A."/>
            <person name="Barteri F."/>
            <person name="Castanera R."/>
            <person name="Cruz F."/>
            <person name="Dhingra A."/>
            <person name="Duval H."/>
            <person name="Fernandez I Marti A."/>
            <person name="Frias L."/>
            <person name="Galan B."/>
            <person name="Garcia J.L."/>
            <person name="Howad W."/>
            <person name="Gomez-Garrido J."/>
            <person name="Gut M."/>
            <person name="Julca I."/>
            <person name="Morata J."/>
            <person name="Puigdomenech P."/>
            <person name="Ribeca P."/>
            <person name="Rubio Cabetas M.J."/>
            <person name="Vlasova A."/>
            <person name="Wirthensohn M."/>
            <person name="Garcia-Mas J."/>
            <person name="Gabaldon T."/>
            <person name="Casacuberta J.M."/>
            <person name="Arus P."/>
        </authorList>
    </citation>
    <scope>NUCLEOTIDE SEQUENCE [LARGE SCALE GENOMIC DNA]</scope>
    <source>
        <strain evidence="3">cv. Texas</strain>
    </source>
</reference>
<reference evidence="2" key="1">
    <citation type="submission" date="2019-07" db="EMBL/GenBank/DDBJ databases">
        <authorList>
            <person name="Alioto T."/>
            <person name="Alioto T."/>
            <person name="Gomez Garrido J."/>
        </authorList>
    </citation>
    <scope>NUCLEOTIDE SEQUENCE</scope>
</reference>